<keyword evidence="4" id="KW-1185">Reference proteome</keyword>
<dbReference type="PIRSF" id="PIRSF028103">
    <property type="entry name" value="GcvR"/>
    <property type="match status" value="1"/>
</dbReference>
<evidence type="ECO:0000259" key="2">
    <source>
        <dbReference type="PROSITE" id="PS51671"/>
    </source>
</evidence>
<proteinExistence type="predicted"/>
<accession>A0ABP9RZQ7</accession>
<dbReference type="Proteomes" id="UP001501600">
    <property type="component" value="Unassembled WGS sequence"/>
</dbReference>
<dbReference type="InterPro" id="IPR050990">
    <property type="entry name" value="UPF0237/GcvR_regulator"/>
</dbReference>
<name>A0ABP9RZQ7_9GAMM</name>
<dbReference type="PANTHER" id="PTHR34875">
    <property type="entry name" value="UPF0237 PROTEIN MJ1558"/>
    <property type="match status" value="1"/>
</dbReference>
<keyword evidence="1" id="KW-0678">Repressor</keyword>
<dbReference type="PANTHER" id="PTHR34875:SF6">
    <property type="entry name" value="UPF0237 PROTEIN MJ1558"/>
    <property type="match status" value="1"/>
</dbReference>
<dbReference type="SUPFAM" id="SSF55021">
    <property type="entry name" value="ACT-like"/>
    <property type="match status" value="2"/>
</dbReference>
<comment type="caution">
    <text evidence="3">The sequence shown here is derived from an EMBL/GenBank/DDBJ whole genome shotgun (WGS) entry which is preliminary data.</text>
</comment>
<dbReference type="EMBL" id="BAABLF010000006">
    <property type="protein sequence ID" value="GAA5189100.1"/>
    <property type="molecule type" value="Genomic_DNA"/>
</dbReference>
<evidence type="ECO:0000313" key="3">
    <source>
        <dbReference type="EMBL" id="GAA5189100.1"/>
    </source>
</evidence>
<protein>
    <recommendedName>
        <fullName evidence="1">Glycine cleavage system transcriptional repressor</fullName>
    </recommendedName>
</protein>
<sequence>MNSQFIISVIGPDLPGILKQLTEVTHDRGGRWINSKICNMDGRFMALIKIDVPKEGQNALQSALQQLNDVEVTIHPLSPPPKHDAVSAAFRIDADDRPGLINDISQLMASHSINIDQLESHRLGVSDTGQSLFTAKLQVTLPAELDPASLARELEGLHEHIVVHPIPAL</sequence>
<comment type="subcellular location">
    <subcellularLocation>
        <location evidence="1">Cytoplasm</location>
    </subcellularLocation>
</comment>
<dbReference type="Pfam" id="PF01842">
    <property type="entry name" value="ACT"/>
    <property type="match status" value="1"/>
</dbReference>
<evidence type="ECO:0000313" key="4">
    <source>
        <dbReference type="Proteomes" id="UP001501600"/>
    </source>
</evidence>
<dbReference type="InterPro" id="IPR002912">
    <property type="entry name" value="ACT_dom"/>
</dbReference>
<dbReference type="InterPro" id="IPR045865">
    <property type="entry name" value="ACT-like_dom_sf"/>
</dbReference>
<gene>
    <name evidence="3" type="ORF">GCM10025772_10710</name>
</gene>
<dbReference type="PROSITE" id="PS51671">
    <property type="entry name" value="ACT"/>
    <property type="match status" value="2"/>
</dbReference>
<keyword evidence="1" id="KW-0963">Cytoplasm</keyword>
<dbReference type="Gene3D" id="3.30.70.260">
    <property type="match status" value="2"/>
</dbReference>
<feature type="domain" description="ACT" evidence="2">
    <location>
        <begin position="6"/>
        <end position="81"/>
    </location>
</feature>
<keyword evidence="1" id="KW-0804">Transcription</keyword>
<reference evidence="4" key="1">
    <citation type="journal article" date="2019" name="Int. J. Syst. Evol. Microbiol.">
        <title>The Global Catalogue of Microorganisms (GCM) 10K type strain sequencing project: providing services to taxonomists for standard genome sequencing and annotation.</title>
        <authorList>
            <consortium name="The Broad Institute Genomics Platform"/>
            <consortium name="The Broad Institute Genome Sequencing Center for Infectious Disease"/>
            <person name="Wu L."/>
            <person name="Ma J."/>
        </authorList>
    </citation>
    <scope>NUCLEOTIDE SEQUENCE [LARGE SCALE GENOMIC DNA]</scope>
    <source>
        <strain evidence="4">JCM 18720</strain>
    </source>
</reference>
<dbReference type="RefSeq" id="WP_345316018.1">
    <property type="nucleotide sequence ID" value="NZ_BAABLF010000006.1"/>
</dbReference>
<feature type="domain" description="ACT" evidence="2">
    <location>
        <begin position="89"/>
        <end position="169"/>
    </location>
</feature>
<dbReference type="InterPro" id="IPR016867">
    <property type="entry name" value="GcvR"/>
</dbReference>
<dbReference type="Pfam" id="PF13740">
    <property type="entry name" value="ACT_6"/>
    <property type="match status" value="1"/>
</dbReference>
<organism evidence="3 4">
    <name type="scientific">Ferrimonas gelatinilytica</name>
    <dbReference type="NCBI Taxonomy" id="1255257"/>
    <lineage>
        <taxon>Bacteria</taxon>
        <taxon>Pseudomonadati</taxon>
        <taxon>Pseudomonadota</taxon>
        <taxon>Gammaproteobacteria</taxon>
        <taxon>Alteromonadales</taxon>
        <taxon>Ferrimonadaceae</taxon>
        <taxon>Ferrimonas</taxon>
    </lineage>
</organism>
<evidence type="ECO:0000256" key="1">
    <source>
        <dbReference type="PIRNR" id="PIRNR028103"/>
    </source>
</evidence>